<keyword evidence="3" id="KW-1185">Reference proteome</keyword>
<feature type="transmembrane region" description="Helical" evidence="1">
    <location>
        <begin position="16"/>
        <end position="44"/>
    </location>
</feature>
<evidence type="ECO:0000256" key="1">
    <source>
        <dbReference type="SAM" id="Phobius"/>
    </source>
</evidence>
<proteinExistence type="predicted"/>
<keyword evidence="1" id="KW-0472">Membrane</keyword>
<evidence type="ECO:0000313" key="3">
    <source>
        <dbReference type="Proteomes" id="UP001556631"/>
    </source>
</evidence>
<comment type="caution">
    <text evidence="2">The sequence shown here is derived from an EMBL/GenBank/DDBJ whole genome shotgun (WGS) entry which is preliminary data.</text>
</comment>
<evidence type="ECO:0000313" key="2">
    <source>
        <dbReference type="EMBL" id="MEX0427848.1"/>
    </source>
</evidence>
<protein>
    <recommendedName>
        <fullName evidence="4">DUF4190 domain-containing protein</fullName>
    </recommendedName>
</protein>
<dbReference type="Proteomes" id="UP001556631">
    <property type="component" value="Unassembled WGS sequence"/>
</dbReference>
<accession>A0ABV3T0S3</accession>
<name>A0ABV3T0S3_9ACTN</name>
<dbReference type="RefSeq" id="WP_367993618.1">
    <property type="nucleotide sequence ID" value="NZ_JBFPJR010000013.1"/>
</dbReference>
<organism evidence="2 3">
    <name type="scientific">Nocardioides eburneus</name>
    <dbReference type="NCBI Taxonomy" id="3231482"/>
    <lineage>
        <taxon>Bacteria</taxon>
        <taxon>Bacillati</taxon>
        <taxon>Actinomycetota</taxon>
        <taxon>Actinomycetes</taxon>
        <taxon>Propionibacteriales</taxon>
        <taxon>Nocardioidaceae</taxon>
        <taxon>Nocardioides</taxon>
    </lineage>
</organism>
<dbReference type="EMBL" id="JBFPJR010000013">
    <property type="protein sequence ID" value="MEX0427848.1"/>
    <property type="molecule type" value="Genomic_DNA"/>
</dbReference>
<feature type="transmembrane region" description="Helical" evidence="1">
    <location>
        <begin position="56"/>
        <end position="77"/>
    </location>
</feature>
<keyword evidence="1" id="KW-1133">Transmembrane helix</keyword>
<keyword evidence="1" id="KW-0812">Transmembrane</keyword>
<evidence type="ECO:0008006" key="4">
    <source>
        <dbReference type="Google" id="ProtNLM"/>
    </source>
</evidence>
<sequence>MEDEQQQVVWMPAFPVAVVVLLLHYYLLPLGVLAAVVGLVGVVVGGRSRPWRLRTWLALGAVIGAVLFWVYLGLVTVF</sequence>
<gene>
    <name evidence="2" type="ORF">AB3X52_09470</name>
</gene>
<reference evidence="2 3" key="1">
    <citation type="submission" date="2024-07" db="EMBL/GenBank/DDBJ databases">
        <authorList>
            <person name="Lee S."/>
            <person name="Kang M."/>
        </authorList>
    </citation>
    <scope>NUCLEOTIDE SEQUENCE [LARGE SCALE GENOMIC DNA]</scope>
    <source>
        <strain evidence="2 3">DS6</strain>
    </source>
</reference>